<dbReference type="RefSeq" id="WP_014446394.1">
    <property type="nucleotide sequence ID" value="NC_017093.1"/>
</dbReference>
<feature type="compositionally biased region" description="Pro residues" evidence="1">
    <location>
        <begin position="159"/>
        <end position="177"/>
    </location>
</feature>
<keyword evidence="4" id="KW-1185">Reference proteome</keyword>
<evidence type="ECO:0000256" key="1">
    <source>
        <dbReference type="SAM" id="MobiDB-lite"/>
    </source>
</evidence>
<dbReference type="eggNOG" id="COG0494">
    <property type="taxonomic scope" value="Bacteria"/>
</dbReference>
<dbReference type="Proteomes" id="UP000007882">
    <property type="component" value="Chromosome"/>
</dbReference>
<keyword evidence="2" id="KW-0472">Membrane</keyword>
<sequence>MPGMWWVVGVVVLATVFSAYLGWTAQRVERLHARAQSAERALDAHLVRRAAAAAVVAEHGDRVELYAAARLALDAEPGDRESAENDLTRQLRAVDLDPSDPAVRALIATSRRVVLARQVHTDLVRDALSARRRLLVRLLRLARRHARPEYFDIVEPTMPDLPPPLTVPGPTTPPETPLPVQAV</sequence>
<dbReference type="EMBL" id="AP012319">
    <property type="protein sequence ID" value="BAL91507.1"/>
    <property type="molecule type" value="Genomic_DNA"/>
</dbReference>
<feature type="transmembrane region" description="Helical" evidence="2">
    <location>
        <begin position="6"/>
        <end position="25"/>
    </location>
</feature>
<dbReference type="STRING" id="512565.AMIS_62870"/>
<evidence type="ECO:0000313" key="3">
    <source>
        <dbReference type="EMBL" id="BAL91507.1"/>
    </source>
</evidence>
<keyword evidence="2" id="KW-1133">Transmembrane helix</keyword>
<evidence type="ECO:0008006" key="5">
    <source>
        <dbReference type="Google" id="ProtNLM"/>
    </source>
</evidence>
<dbReference type="HOGENOM" id="CLU_098191_1_0_11"/>
<feature type="region of interest" description="Disordered" evidence="1">
    <location>
        <begin position="159"/>
        <end position="183"/>
    </location>
</feature>
<dbReference type="PATRIC" id="fig|512565.3.peg.6287"/>
<proteinExistence type="predicted"/>
<protein>
    <recommendedName>
        <fullName evidence="5">Secreted protein</fullName>
    </recommendedName>
</protein>
<keyword evidence="2" id="KW-0812">Transmembrane</keyword>
<accession>I0HES0</accession>
<name>I0HES0_ACTM4</name>
<reference evidence="3 4" key="1">
    <citation type="submission" date="2012-02" db="EMBL/GenBank/DDBJ databases">
        <title>Complete genome sequence of Actinoplanes missouriensis 431 (= NBRC 102363).</title>
        <authorList>
            <person name="Ohnishi Y."/>
            <person name="Ishikawa J."/>
            <person name="Sekine M."/>
            <person name="Hosoyama A."/>
            <person name="Harada T."/>
            <person name="Narita H."/>
            <person name="Hata T."/>
            <person name="Konno Y."/>
            <person name="Tutikane K."/>
            <person name="Fujita N."/>
            <person name="Horinouchi S."/>
            <person name="Hayakawa M."/>
        </authorList>
    </citation>
    <scope>NUCLEOTIDE SEQUENCE [LARGE SCALE GENOMIC DNA]</scope>
    <source>
        <strain evidence="4">ATCC 14538 / DSM 43046 / CBS 188.64 / JCM 3121 / NBRC 102363 / NCIMB 12654 / NRRL B-3342 / UNCC 431</strain>
    </source>
</reference>
<evidence type="ECO:0000313" key="4">
    <source>
        <dbReference type="Proteomes" id="UP000007882"/>
    </source>
</evidence>
<dbReference type="AlphaFoldDB" id="I0HES0"/>
<gene>
    <name evidence="3" type="ordered locus">AMIS_62870</name>
</gene>
<dbReference type="OrthoDB" id="5191575at2"/>
<evidence type="ECO:0000256" key="2">
    <source>
        <dbReference type="SAM" id="Phobius"/>
    </source>
</evidence>
<organism evidence="3 4">
    <name type="scientific">Actinoplanes missouriensis (strain ATCC 14538 / DSM 43046 / CBS 188.64 / JCM 3121 / NBRC 102363 / NCIMB 12654 / NRRL B-3342 / UNCC 431)</name>
    <dbReference type="NCBI Taxonomy" id="512565"/>
    <lineage>
        <taxon>Bacteria</taxon>
        <taxon>Bacillati</taxon>
        <taxon>Actinomycetota</taxon>
        <taxon>Actinomycetes</taxon>
        <taxon>Micromonosporales</taxon>
        <taxon>Micromonosporaceae</taxon>
        <taxon>Actinoplanes</taxon>
    </lineage>
</organism>
<dbReference type="KEGG" id="ams:AMIS_62870"/>